<keyword evidence="19" id="KW-0458">Lysosome</keyword>
<keyword evidence="12" id="KW-0967">Endosome</keyword>
<keyword evidence="26" id="KW-0812">Transmembrane</keyword>
<dbReference type="InterPro" id="IPR001881">
    <property type="entry name" value="EGF-like_Ca-bd_dom"/>
</dbReference>
<evidence type="ECO:0000256" key="20">
    <source>
        <dbReference type="ARBA" id="ARBA00023285"/>
    </source>
</evidence>
<comment type="caution">
    <text evidence="25">Lacks conserved residue(s) required for the propagation of feature annotation.</text>
</comment>
<keyword evidence="30" id="KW-1185">Reference proteome</keyword>
<dbReference type="InterPro" id="IPR000742">
    <property type="entry name" value="EGF"/>
</dbReference>
<dbReference type="SMART" id="SM00179">
    <property type="entry name" value="EGF_CA"/>
    <property type="match status" value="1"/>
</dbReference>
<comment type="subunit">
    <text evidence="24">Interacts with AMN. Component of the cubam complex composed of one CUBN trimer and one AMN chain. The cubam complex can dimerize. Interacts with LRP2 in a dual-receptor complex in a calcium-dependent manner. Found in a complex with PID1/PCLI1, LRP1 and CUBNI. Interacts with LRP1 and PID1/PCLI1.</text>
</comment>
<keyword evidence="17" id="KW-1207">Sterol metabolism</keyword>
<evidence type="ECO:0000256" key="23">
    <source>
        <dbReference type="ARBA" id="ARBA00049611"/>
    </source>
</evidence>
<organism evidence="29 30">
    <name type="scientific">Magallana gigas</name>
    <name type="common">Pacific oyster</name>
    <name type="synonym">Crassostrea gigas</name>
    <dbReference type="NCBI Taxonomy" id="29159"/>
    <lineage>
        <taxon>Eukaryota</taxon>
        <taxon>Metazoa</taxon>
        <taxon>Spiralia</taxon>
        <taxon>Lophotrochozoa</taxon>
        <taxon>Mollusca</taxon>
        <taxon>Bivalvia</taxon>
        <taxon>Autobranchia</taxon>
        <taxon>Pteriomorphia</taxon>
        <taxon>Ostreida</taxon>
        <taxon>Ostreoidea</taxon>
        <taxon>Ostreidae</taxon>
        <taxon>Magallana</taxon>
    </lineage>
</organism>
<evidence type="ECO:0000256" key="9">
    <source>
        <dbReference type="ARBA" id="ARBA00022685"/>
    </source>
</evidence>
<keyword evidence="7" id="KW-0597">Phosphoprotein</keyword>
<keyword evidence="8" id="KW-0846">Cobalamin</keyword>
<dbReference type="InterPro" id="IPR024731">
    <property type="entry name" value="NELL2-like_EGF"/>
</dbReference>
<evidence type="ECO:0000256" key="15">
    <source>
        <dbReference type="ARBA" id="ARBA00023136"/>
    </source>
</evidence>
<evidence type="ECO:0000256" key="18">
    <source>
        <dbReference type="ARBA" id="ARBA00023221"/>
    </source>
</evidence>
<dbReference type="InterPro" id="IPR000859">
    <property type="entry name" value="CUB_dom"/>
</dbReference>
<keyword evidence="6" id="KW-0153">Cholesterol metabolism</keyword>
<evidence type="ECO:0000256" key="25">
    <source>
        <dbReference type="PROSITE-ProRule" id="PRU00076"/>
    </source>
</evidence>
<dbReference type="CDD" id="cd00054">
    <property type="entry name" value="EGF_CA"/>
    <property type="match status" value="1"/>
</dbReference>
<keyword evidence="15 26" id="KW-0472">Membrane</keyword>
<dbReference type="SMART" id="SM00181">
    <property type="entry name" value="EGF"/>
    <property type="match status" value="1"/>
</dbReference>
<keyword evidence="5 25" id="KW-0245">EGF-like domain</keyword>
<dbReference type="PROSITE" id="PS00010">
    <property type="entry name" value="ASX_HYDROXYL"/>
    <property type="match status" value="1"/>
</dbReference>
<dbReference type="PROSITE" id="PS01180">
    <property type="entry name" value="CUB"/>
    <property type="match status" value="1"/>
</dbReference>
<evidence type="ECO:0000259" key="27">
    <source>
        <dbReference type="PROSITE" id="PS01180"/>
    </source>
</evidence>
<dbReference type="PROSITE" id="PS01186">
    <property type="entry name" value="EGF_2"/>
    <property type="match status" value="1"/>
</dbReference>
<dbReference type="Gene3D" id="2.10.25.10">
    <property type="entry name" value="Laminin"/>
    <property type="match status" value="1"/>
</dbReference>
<sequence length="341" mass="37298">MDHIHLPDLVCPNSGSEIVIDGIGMESQKFRFPAVGTFGFPEDFECKWIFKAHPGLRLLLQSRDATIDDNERIQVLDTNDGVLEDEPGALTDRDSNIVTSTGDSMTVRLTTDGNTGSTEELFINVIAGTDSGNCPGTTTLFATDTPQFLTTNNFPSKYGSNEECDVTILAEEGKMVNYTFEFTNMEEFVPARRGIGCFDTIEVFDGSSTDNTLFDSCDPFFPQNFGLSSGQSLRVRYETGFIKEEFGFLLRYKQEDVDECAALPGPCSDNAICMNTDGSFLCECRPGFTGNGFQCEATPVIRKFIIPLLVSSVGAGLTGAGLLFTLYVLANAGETPYNVKW</sequence>
<dbReference type="PROSITE" id="PS50026">
    <property type="entry name" value="EGF_3"/>
    <property type="match status" value="1"/>
</dbReference>
<evidence type="ECO:0000313" key="30">
    <source>
        <dbReference type="Proteomes" id="UP000005408"/>
    </source>
</evidence>
<evidence type="ECO:0000256" key="8">
    <source>
        <dbReference type="ARBA" id="ARBA00022628"/>
    </source>
</evidence>
<dbReference type="GO" id="GO:0005765">
    <property type="term" value="C:lysosomal membrane"/>
    <property type="evidence" value="ECO:0007669"/>
    <property type="project" value="UniProtKB-SubCell"/>
</dbReference>
<evidence type="ECO:0000259" key="28">
    <source>
        <dbReference type="PROSITE" id="PS50026"/>
    </source>
</evidence>
<evidence type="ECO:0000256" key="6">
    <source>
        <dbReference type="ARBA" id="ARBA00022548"/>
    </source>
</evidence>
<dbReference type="Pfam" id="PF00431">
    <property type="entry name" value="CUB"/>
    <property type="match status" value="1"/>
</dbReference>
<evidence type="ECO:0000256" key="1">
    <source>
        <dbReference type="ARBA" id="ARBA00004177"/>
    </source>
</evidence>
<keyword evidence="20" id="KW-0170">Cobalt</keyword>
<dbReference type="GO" id="GO:0008203">
    <property type="term" value="P:cholesterol metabolic process"/>
    <property type="evidence" value="ECO:0007669"/>
    <property type="project" value="UniProtKB-KW"/>
</dbReference>
<dbReference type="CDD" id="cd00041">
    <property type="entry name" value="CUB"/>
    <property type="match status" value="1"/>
</dbReference>
<keyword evidence="10" id="KW-0732">Signal</keyword>
<evidence type="ECO:0000256" key="19">
    <source>
        <dbReference type="ARBA" id="ARBA00023228"/>
    </source>
</evidence>
<keyword evidence="26" id="KW-1133">Transmembrane helix</keyword>
<evidence type="ECO:0000256" key="12">
    <source>
        <dbReference type="ARBA" id="ARBA00022753"/>
    </source>
</evidence>
<evidence type="ECO:0000256" key="13">
    <source>
        <dbReference type="ARBA" id="ARBA00022927"/>
    </source>
</evidence>
<comment type="subcellular location">
    <subcellularLocation>
        <location evidence="2">Cell membrane</location>
        <topology evidence="2">Peripheral membrane protein</topology>
    </subcellularLocation>
    <subcellularLocation>
        <location evidence="1">Endosome</location>
    </subcellularLocation>
    <subcellularLocation>
        <location evidence="21">Lysosome membrane</location>
        <topology evidence="21">Peripheral membrane protein</topology>
    </subcellularLocation>
</comment>
<keyword evidence="11" id="KW-0677">Repeat</keyword>
<dbReference type="InterPro" id="IPR000152">
    <property type="entry name" value="EGF-type_Asp/Asn_hydroxyl_site"/>
</dbReference>
<name>A0A8W8J8G6_MAGGI</name>
<evidence type="ECO:0000256" key="22">
    <source>
        <dbReference type="ARBA" id="ARBA00023878"/>
    </source>
</evidence>
<evidence type="ECO:0000256" key="2">
    <source>
        <dbReference type="ARBA" id="ARBA00004202"/>
    </source>
</evidence>
<evidence type="ECO:0000256" key="17">
    <source>
        <dbReference type="ARBA" id="ARBA00023166"/>
    </source>
</evidence>
<keyword evidence="9" id="KW-0165">Cleavage on pair of basic residues</keyword>
<feature type="transmembrane region" description="Helical" evidence="26">
    <location>
        <begin position="304"/>
        <end position="330"/>
    </location>
</feature>
<keyword evidence="3" id="KW-0813">Transport</keyword>
<dbReference type="GO" id="GO:0005886">
    <property type="term" value="C:plasma membrane"/>
    <property type="evidence" value="ECO:0007669"/>
    <property type="project" value="UniProtKB-SubCell"/>
</dbReference>
<dbReference type="PANTHER" id="PTHR24251">
    <property type="entry name" value="OVOCHYMASE-RELATED"/>
    <property type="match status" value="1"/>
</dbReference>
<evidence type="ECO:0000256" key="3">
    <source>
        <dbReference type="ARBA" id="ARBA00022448"/>
    </source>
</evidence>
<keyword evidence="18" id="KW-0753">Steroid metabolism</keyword>
<protein>
    <recommendedName>
        <fullName evidence="22">Cubilin</fullName>
    </recommendedName>
</protein>
<evidence type="ECO:0000256" key="14">
    <source>
        <dbReference type="ARBA" id="ARBA00023098"/>
    </source>
</evidence>
<feature type="domain" description="EGF-like" evidence="28">
    <location>
        <begin position="256"/>
        <end position="296"/>
    </location>
</feature>
<evidence type="ECO:0000256" key="11">
    <source>
        <dbReference type="ARBA" id="ARBA00022737"/>
    </source>
</evidence>
<dbReference type="InterPro" id="IPR018097">
    <property type="entry name" value="EGF_Ca-bd_CS"/>
</dbReference>
<dbReference type="Pfam" id="PF12947">
    <property type="entry name" value="EGF_3"/>
    <property type="match status" value="1"/>
</dbReference>
<dbReference type="AlphaFoldDB" id="A0A8W8J8G6"/>
<dbReference type="Proteomes" id="UP000005408">
    <property type="component" value="Unassembled WGS sequence"/>
</dbReference>
<keyword evidence="14" id="KW-0443">Lipid metabolism</keyword>
<dbReference type="InterPro" id="IPR035914">
    <property type="entry name" value="Sperma_CUB_dom_sf"/>
</dbReference>
<evidence type="ECO:0000256" key="5">
    <source>
        <dbReference type="ARBA" id="ARBA00022536"/>
    </source>
</evidence>
<dbReference type="SUPFAM" id="SSF49854">
    <property type="entry name" value="Spermadhesin, CUB domain"/>
    <property type="match status" value="2"/>
</dbReference>
<accession>A0A8W8J8G6</accession>
<evidence type="ECO:0000256" key="10">
    <source>
        <dbReference type="ARBA" id="ARBA00022729"/>
    </source>
</evidence>
<dbReference type="GO" id="GO:0015031">
    <property type="term" value="P:protein transport"/>
    <property type="evidence" value="ECO:0007669"/>
    <property type="project" value="UniProtKB-KW"/>
</dbReference>
<reference evidence="29" key="1">
    <citation type="submission" date="2022-08" db="UniProtKB">
        <authorList>
            <consortium name="EnsemblMetazoa"/>
        </authorList>
    </citation>
    <scope>IDENTIFICATION</scope>
    <source>
        <strain evidence="29">05x7-T-G4-1.051#20</strain>
    </source>
</reference>
<dbReference type="PROSITE" id="PS01187">
    <property type="entry name" value="EGF_CA"/>
    <property type="match status" value="1"/>
</dbReference>
<dbReference type="EnsemblMetazoa" id="G17174.1">
    <property type="protein sequence ID" value="G17174.1:cds"/>
    <property type="gene ID" value="G17174"/>
</dbReference>
<dbReference type="FunFam" id="2.10.25.10:FF:000038">
    <property type="entry name" value="Fibrillin 2"/>
    <property type="match status" value="1"/>
</dbReference>
<dbReference type="Gene3D" id="2.60.120.290">
    <property type="entry name" value="Spermadhesin, CUB domain"/>
    <property type="match status" value="1"/>
</dbReference>
<evidence type="ECO:0000256" key="24">
    <source>
        <dbReference type="ARBA" id="ARBA00049703"/>
    </source>
</evidence>
<evidence type="ECO:0000256" key="21">
    <source>
        <dbReference type="ARBA" id="ARBA00023765"/>
    </source>
</evidence>
<dbReference type="GO" id="GO:0005768">
    <property type="term" value="C:endosome"/>
    <property type="evidence" value="ECO:0007669"/>
    <property type="project" value="UniProtKB-SubCell"/>
</dbReference>
<evidence type="ECO:0000256" key="7">
    <source>
        <dbReference type="ARBA" id="ARBA00022553"/>
    </source>
</evidence>
<proteinExistence type="predicted"/>
<comment type="function">
    <text evidence="23">Endocytic receptor which plays a role in lipoprotein, vitamin and iron metabolism by facilitating their uptake. Acts together with LRP2 to mediate endocytosis of high-density lipoproteins, GC, hemoglobin, ALB, TF and SCGB1A1. Acts together with AMN to mediate endocytosis of the CBLIF-cobalamin complex. Binds to ALB, MB, Kappa and lambda-light chains, TF, hemoglobin, GC, SCGB1A1, APOA1, high density lipoprotein, and the CBLIF-cobalamin complex. Ligand binding requires calcium. Serves as important transporter in several absorptive epithelia, including intestine, renal proximal tubules and embryonic yolk sac. May play an important role in the development of the peri-implantation embryo through internalization of APOA1 and cholesterol. Binds to LGALS3 at the maternal-fetal interface.</text>
</comment>
<keyword evidence="4" id="KW-1003">Cell membrane</keyword>
<evidence type="ECO:0000256" key="16">
    <source>
        <dbReference type="ARBA" id="ARBA00023157"/>
    </source>
</evidence>
<dbReference type="SMART" id="SM00042">
    <property type="entry name" value="CUB"/>
    <property type="match status" value="1"/>
</dbReference>
<dbReference type="GO" id="GO:0031419">
    <property type="term" value="F:cobalamin binding"/>
    <property type="evidence" value="ECO:0007669"/>
    <property type="project" value="UniProtKB-KW"/>
</dbReference>
<keyword evidence="13" id="KW-0653">Protein transport</keyword>
<evidence type="ECO:0000256" key="26">
    <source>
        <dbReference type="SAM" id="Phobius"/>
    </source>
</evidence>
<keyword evidence="16" id="KW-1015">Disulfide bond</keyword>
<feature type="domain" description="CUB" evidence="27">
    <location>
        <begin position="134"/>
        <end position="255"/>
    </location>
</feature>
<dbReference type="SUPFAM" id="SSF57196">
    <property type="entry name" value="EGF/Laminin"/>
    <property type="match status" value="1"/>
</dbReference>
<dbReference type="GO" id="GO:0005509">
    <property type="term" value="F:calcium ion binding"/>
    <property type="evidence" value="ECO:0007669"/>
    <property type="project" value="InterPro"/>
</dbReference>
<evidence type="ECO:0000313" key="29">
    <source>
        <dbReference type="EnsemblMetazoa" id="G17174.1:cds"/>
    </source>
</evidence>
<evidence type="ECO:0000256" key="4">
    <source>
        <dbReference type="ARBA" id="ARBA00022475"/>
    </source>
</evidence>